<accession>A0A9P7DPV8</accession>
<reference evidence="1" key="1">
    <citation type="journal article" date="2020" name="New Phytol.">
        <title>Comparative genomics reveals dynamic genome evolution in host specialist ectomycorrhizal fungi.</title>
        <authorList>
            <person name="Lofgren L.A."/>
            <person name="Nguyen N.H."/>
            <person name="Vilgalys R."/>
            <person name="Ruytinx J."/>
            <person name="Liao H.L."/>
            <person name="Branco S."/>
            <person name="Kuo A."/>
            <person name="LaButti K."/>
            <person name="Lipzen A."/>
            <person name="Andreopoulos W."/>
            <person name="Pangilinan J."/>
            <person name="Riley R."/>
            <person name="Hundley H."/>
            <person name="Na H."/>
            <person name="Barry K."/>
            <person name="Grigoriev I.V."/>
            <person name="Stajich J.E."/>
            <person name="Kennedy P.G."/>
        </authorList>
    </citation>
    <scope>NUCLEOTIDE SEQUENCE</scope>
    <source>
        <strain evidence="1">MN1</strain>
    </source>
</reference>
<proteinExistence type="predicted"/>
<evidence type="ECO:0000313" key="2">
    <source>
        <dbReference type="Proteomes" id="UP000807769"/>
    </source>
</evidence>
<keyword evidence="2" id="KW-1185">Reference proteome</keyword>
<feature type="non-terminal residue" evidence="1">
    <location>
        <position position="1"/>
    </location>
</feature>
<organism evidence="1 2">
    <name type="scientific">Suillus subaureus</name>
    <dbReference type="NCBI Taxonomy" id="48587"/>
    <lineage>
        <taxon>Eukaryota</taxon>
        <taxon>Fungi</taxon>
        <taxon>Dikarya</taxon>
        <taxon>Basidiomycota</taxon>
        <taxon>Agaricomycotina</taxon>
        <taxon>Agaricomycetes</taxon>
        <taxon>Agaricomycetidae</taxon>
        <taxon>Boletales</taxon>
        <taxon>Suillineae</taxon>
        <taxon>Suillaceae</taxon>
        <taxon>Suillus</taxon>
    </lineage>
</organism>
<dbReference type="RefSeq" id="XP_041185838.1">
    <property type="nucleotide sequence ID" value="XM_041329155.1"/>
</dbReference>
<feature type="non-terminal residue" evidence="1">
    <location>
        <position position="164"/>
    </location>
</feature>
<dbReference type="AlphaFoldDB" id="A0A9P7DPV8"/>
<name>A0A9P7DPV8_9AGAM</name>
<comment type="caution">
    <text evidence="1">The sequence shown here is derived from an EMBL/GenBank/DDBJ whole genome shotgun (WGS) entry which is preliminary data.</text>
</comment>
<gene>
    <name evidence="1" type="ORF">BJ212DRAFT_1205714</name>
</gene>
<sequence length="164" mass="18383">PSKIRWETVNHDRTTPLVSWLAVHSPDCRILFSNNKKQCDMTISTDHPSGRSKAEIHLVITKHIFANDPVYGPQYAVEENRPKFGQAVANCLAYLRGKYKAAIAWFGMTGAGVNPLDPQAKVNLRGKFSQVASEFPWFKDLDALWKDNPAFSPKTFSSVPGKDH</sequence>
<protein>
    <submittedName>
        <fullName evidence="1">Uncharacterized protein</fullName>
    </submittedName>
</protein>
<dbReference type="OrthoDB" id="2678246at2759"/>
<dbReference type="Proteomes" id="UP000807769">
    <property type="component" value="Unassembled WGS sequence"/>
</dbReference>
<dbReference type="EMBL" id="JABBWG010000121">
    <property type="protein sequence ID" value="KAG1800098.1"/>
    <property type="molecule type" value="Genomic_DNA"/>
</dbReference>
<evidence type="ECO:0000313" key="1">
    <source>
        <dbReference type="EMBL" id="KAG1800098.1"/>
    </source>
</evidence>
<dbReference type="GeneID" id="64623172"/>